<comment type="caution">
    <text evidence="4">The sequence shown here is derived from an EMBL/GenBank/DDBJ whole genome shotgun (WGS) entry which is preliminary data.</text>
</comment>
<dbReference type="InterPro" id="IPR000182">
    <property type="entry name" value="GNAT_dom"/>
</dbReference>
<dbReference type="PROSITE" id="PS51186">
    <property type="entry name" value="GNAT"/>
    <property type="match status" value="1"/>
</dbReference>
<dbReference type="EMBL" id="WXFA01000005">
    <property type="protein sequence ID" value="MBM3091423.1"/>
    <property type="molecule type" value="Genomic_DNA"/>
</dbReference>
<keyword evidence="5" id="KW-1185">Reference proteome</keyword>
<feature type="domain" description="N-acetyltransferase" evidence="3">
    <location>
        <begin position="25"/>
        <end position="179"/>
    </location>
</feature>
<dbReference type="PANTHER" id="PTHR43877">
    <property type="entry name" value="AMINOALKYLPHOSPHONATE N-ACETYLTRANSFERASE-RELATED-RELATED"/>
    <property type="match status" value="1"/>
</dbReference>
<evidence type="ECO:0000313" key="4">
    <source>
        <dbReference type="EMBL" id="MBM3091423.1"/>
    </source>
</evidence>
<name>A0AAW4FKQ9_9HYPH</name>
<dbReference type="Proteomes" id="UP000744980">
    <property type="component" value="Unassembled WGS sequence"/>
</dbReference>
<dbReference type="CDD" id="cd04301">
    <property type="entry name" value="NAT_SF"/>
    <property type="match status" value="1"/>
</dbReference>
<dbReference type="InterPro" id="IPR016181">
    <property type="entry name" value="Acyl_CoA_acyltransferase"/>
</dbReference>
<dbReference type="SUPFAM" id="SSF55729">
    <property type="entry name" value="Acyl-CoA N-acyltransferases (Nat)"/>
    <property type="match status" value="1"/>
</dbReference>
<dbReference type="RefSeq" id="WP_057204763.1">
    <property type="nucleotide sequence ID" value="NZ_CP083371.1"/>
</dbReference>
<reference evidence="4 5" key="1">
    <citation type="submission" date="2020-01" db="EMBL/GenBank/DDBJ databases">
        <title>Draft genome assembly of Ensifer adhaerens T173.</title>
        <authorList>
            <person name="Craig J.E."/>
            <person name="Stinchcombe J.R."/>
        </authorList>
    </citation>
    <scope>NUCLEOTIDE SEQUENCE [LARGE SCALE GENOMIC DNA]</scope>
    <source>
        <strain evidence="4 5">T173</strain>
    </source>
</reference>
<organism evidence="4 5">
    <name type="scientific">Ensifer canadensis</name>
    <dbReference type="NCBI Taxonomy" id="555315"/>
    <lineage>
        <taxon>Bacteria</taxon>
        <taxon>Pseudomonadati</taxon>
        <taxon>Pseudomonadota</taxon>
        <taxon>Alphaproteobacteria</taxon>
        <taxon>Hyphomicrobiales</taxon>
        <taxon>Rhizobiaceae</taxon>
        <taxon>Sinorhizobium/Ensifer group</taxon>
        <taxon>Ensifer</taxon>
    </lineage>
</organism>
<dbReference type="Gene3D" id="3.40.630.30">
    <property type="match status" value="1"/>
</dbReference>
<accession>A0AAW4FKQ9</accession>
<proteinExistence type="predicted"/>
<protein>
    <submittedName>
        <fullName evidence="4">GNAT family N-acetyltransferase</fullName>
    </submittedName>
</protein>
<dbReference type="Pfam" id="PF00583">
    <property type="entry name" value="Acetyltransf_1"/>
    <property type="match status" value="1"/>
</dbReference>
<evidence type="ECO:0000259" key="3">
    <source>
        <dbReference type="PROSITE" id="PS51186"/>
    </source>
</evidence>
<dbReference type="GO" id="GO:0016747">
    <property type="term" value="F:acyltransferase activity, transferring groups other than amino-acyl groups"/>
    <property type="evidence" value="ECO:0007669"/>
    <property type="project" value="InterPro"/>
</dbReference>
<dbReference type="AlphaFoldDB" id="A0AAW4FKQ9"/>
<gene>
    <name evidence="4" type="ORF">GFB56_11415</name>
</gene>
<evidence type="ECO:0000313" key="5">
    <source>
        <dbReference type="Proteomes" id="UP000744980"/>
    </source>
</evidence>
<dbReference type="InterPro" id="IPR050832">
    <property type="entry name" value="Bact_Acetyltransf"/>
</dbReference>
<evidence type="ECO:0000256" key="2">
    <source>
        <dbReference type="ARBA" id="ARBA00023315"/>
    </source>
</evidence>
<sequence length="187" mass="21273">MLPADIATIGFPARLDPPRLPVAGMSLRHATSEDFPFLLQLYRSFRAEELAAVPWSIEQKHAFLQQQFLFQHRHYMATFPDTDFLVVEIGGEPAGRVYLDAKKERWLIVDIGVLPQWRRQGHGTTLLAAIQHEATVSDCEAVVLHVEQHNFRAQALYHRLGFRAEENGGSHVQMEWSCCNLAETGRL</sequence>
<keyword evidence="1" id="KW-0808">Transferase</keyword>
<keyword evidence="2" id="KW-0012">Acyltransferase</keyword>
<evidence type="ECO:0000256" key="1">
    <source>
        <dbReference type="ARBA" id="ARBA00022679"/>
    </source>
</evidence>